<reference key="1">
    <citation type="submission" date="2010-08" db="EMBL/GenBank/DDBJ databases">
        <authorList>
            <person name="Zeigler D.R."/>
        </authorList>
    </citation>
    <scope>NUCLEOTIDE SEQUENCE</scope>
    <source>
        <strain>W23</strain>
    </source>
</reference>
<dbReference type="Proteomes" id="UP000002233">
    <property type="component" value="Chromosome"/>
</dbReference>
<dbReference type="EMBL" id="CP002183">
    <property type="protein sequence ID" value="ADM39936.1"/>
    <property type="molecule type" value="Genomic_DNA"/>
</dbReference>
<proteinExistence type="predicted"/>
<evidence type="ECO:0000313" key="1">
    <source>
        <dbReference type="EMBL" id="ADM39936.1"/>
    </source>
</evidence>
<dbReference type="HOGENOM" id="CLU_1792525_0_0_9"/>
<organism evidence="1 2">
    <name type="scientific">Bacillus spizizenii (strain ATCC 23059 / NRRL B-14472 / W23)</name>
    <name type="common">Bacillus subtilis subsp. spizizenii</name>
    <dbReference type="NCBI Taxonomy" id="655816"/>
    <lineage>
        <taxon>Bacteria</taxon>
        <taxon>Bacillati</taxon>
        <taxon>Bacillota</taxon>
        <taxon>Bacilli</taxon>
        <taxon>Bacillales</taxon>
        <taxon>Bacillaceae</taxon>
        <taxon>Bacillus</taxon>
    </lineage>
</organism>
<reference evidence="1 2" key="2">
    <citation type="journal article" date="2011" name="Microbiology">
        <title>The genome sequence of Bacillus subtilis subsp. spizizenii W23: insights into speciation within the B. subtilis complex and into the history of B. subtilis genetics.</title>
        <authorList>
            <person name="Zeigler D.R."/>
        </authorList>
    </citation>
    <scope>NUCLEOTIDE SEQUENCE [LARGE SCALE GENOMIC DNA]</scope>
    <source>
        <strain evidence="2">ATCC 23059 / NRRL B-14472 / W23</strain>
    </source>
</reference>
<dbReference type="AlphaFoldDB" id="E0TXJ2"/>
<dbReference type="KEGG" id="bss:BSUW23_19510"/>
<dbReference type="Pfam" id="PF24711">
    <property type="entry name" value="YxiG"/>
    <property type="match status" value="1"/>
</dbReference>
<sequence>MFILLGGKADYQKEAMTMYKTINEWVDYIDEGCSVLHLDFNVFKKELSLDIKVFEGEGEYTHKILFQNVASVYFSADVGDMRLEKIVPEEYNWQVFEFSYHPEGIGNFLNCKIEHYHSNANFLINMNSMLIAIEAEMVYFDDQSFYAYHSNHK</sequence>
<evidence type="ECO:0000313" key="2">
    <source>
        <dbReference type="Proteomes" id="UP000002233"/>
    </source>
</evidence>
<gene>
    <name evidence="1" type="ordered locus">BSUW23_19510</name>
</gene>
<accession>E0TXJ2</accession>
<dbReference type="InterPro" id="IPR057808">
    <property type="entry name" value="YxiG"/>
</dbReference>
<name>E0TXJ2_BACSH</name>
<protein>
    <submittedName>
        <fullName evidence="1">Uncharacterized protein</fullName>
    </submittedName>
</protein>